<dbReference type="InterPro" id="IPR011256">
    <property type="entry name" value="Reg_factor_effector_dom_sf"/>
</dbReference>
<protein>
    <submittedName>
        <fullName evidence="2">GyrI-like domain-containing protein</fullName>
    </submittedName>
</protein>
<evidence type="ECO:0000313" key="2">
    <source>
        <dbReference type="EMBL" id="NUU19244.1"/>
    </source>
</evidence>
<dbReference type="AlphaFoldDB" id="A0A7Y6A3T1"/>
<feature type="domain" description="AraC effector-binding" evidence="1">
    <location>
        <begin position="6"/>
        <end position="167"/>
    </location>
</feature>
<dbReference type="SUPFAM" id="SSF55136">
    <property type="entry name" value="Probable bacterial effector-binding domain"/>
    <property type="match status" value="1"/>
</dbReference>
<accession>A0A7Y6A3T1</accession>
<evidence type="ECO:0000313" key="3">
    <source>
        <dbReference type="Proteomes" id="UP000565724"/>
    </source>
</evidence>
<dbReference type="Proteomes" id="UP000565724">
    <property type="component" value="Unassembled WGS sequence"/>
</dbReference>
<sequence>MTRSTEIPVLVDRPATPYVGISASVTPGTFARAAGGFPELFAWLTAHSLHPAGPPFFRYAVIDPGRGMVVEAGVPLAEAVHWTDGGVVTGVLPAGRYAVTSHVGPPDELVQVAAGMQAWAAAEGLRFDRWDTPEGEAWGCRLELQLTDPLIEPEMARWETQLALRLADDEPAAGTGGDLGDIGLL</sequence>
<dbReference type="InterPro" id="IPR010499">
    <property type="entry name" value="AraC_E-bd"/>
</dbReference>
<organism evidence="2 3">
    <name type="scientific">Cellulomonas humilata</name>
    <dbReference type="NCBI Taxonomy" id="144055"/>
    <lineage>
        <taxon>Bacteria</taxon>
        <taxon>Bacillati</taxon>
        <taxon>Actinomycetota</taxon>
        <taxon>Actinomycetes</taxon>
        <taxon>Micrococcales</taxon>
        <taxon>Cellulomonadaceae</taxon>
        <taxon>Cellulomonas</taxon>
    </lineage>
</organism>
<comment type="caution">
    <text evidence="2">The sequence shown here is derived from an EMBL/GenBank/DDBJ whole genome shotgun (WGS) entry which is preliminary data.</text>
</comment>
<proteinExistence type="predicted"/>
<dbReference type="Gene3D" id="3.20.80.10">
    <property type="entry name" value="Regulatory factor, effector binding domain"/>
    <property type="match status" value="1"/>
</dbReference>
<name>A0A7Y6A3T1_9CELL</name>
<dbReference type="SMART" id="SM00871">
    <property type="entry name" value="AraC_E_bind"/>
    <property type="match status" value="1"/>
</dbReference>
<dbReference type="Pfam" id="PF06445">
    <property type="entry name" value="GyrI-like"/>
    <property type="match status" value="1"/>
</dbReference>
<keyword evidence="3" id="KW-1185">Reference proteome</keyword>
<reference evidence="2 3" key="1">
    <citation type="submission" date="2020-05" db="EMBL/GenBank/DDBJ databases">
        <title>Genome Sequencing of Type Strains.</title>
        <authorList>
            <person name="Lemaire J.F."/>
            <person name="Inderbitzin P."/>
            <person name="Gregorio O.A."/>
            <person name="Collins S.B."/>
            <person name="Wespe N."/>
            <person name="Knight-Connoni V."/>
        </authorList>
    </citation>
    <scope>NUCLEOTIDE SEQUENCE [LARGE SCALE GENOMIC DNA]</scope>
    <source>
        <strain evidence="2 3">ATCC 25174</strain>
    </source>
</reference>
<gene>
    <name evidence="2" type="ORF">HP550_18500</name>
</gene>
<dbReference type="RefSeq" id="WP_175349144.1">
    <property type="nucleotide sequence ID" value="NZ_JABMCI010000070.1"/>
</dbReference>
<dbReference type="EMBL" id="JABMCI010000070">
    <property type="protein sequence ID" value="NUU19244.1"/>
    <property type="molecule type" value="Genomic_DNA"/>
</dbReference>
<evidence type="ECO:0000259" key="1">
    <source>
        <dbReference type="SMART" id="SM00871"/>
    </source>
</evidence>
<dbReference type="InterPro" id="IPR029442">
    <property type="entry name" value="GyrI-like"/>
</dbReference>